<dbReference type="Proteomes" id="UP000772196">
    <property type="component" value="Unassembled WGS sequence"/>
</dbReference>
<protein>
    <submittedName>
        <fullName evidence="1">Uncharacterized protein</fullName>
    </submittedName>
</protein>
<accession>A0ABX1HAN8</accession>
<gene>
    <name evidence="1" type="ORF">HFV08_24250</name>
</gene>
<dbReference type="EMBL" id="JAAWWP010000017">
    <property type="protein sequence ID" value="NKI44299.1"/>
    <property type="molecule type" value="Genomic_DNA"/>
</dbReference>
<reference evidence="1 2" key="1">
    <citation type="submission" date="2020-04" db="EMBL/GenBank/DDBJ databases">
        <title>Phylogenetic Diversity and Antibacterial Activity against Ralstonia solanacearum of Endophytic Actinomycete Isolated from Moss.</title>
        <authorList>
            <person name="Zhuang X."/>
        </authorList>
    </citation>
    <scope>NUCLEOTIDE SEQUENCE [LARGE SCALE GENOMIC DNA]</scope>
    <source>
        <strain evidence="1 2">LD120</strain>
    </source>
</reference>
<sequence>MHATGAFGSADLRSLYGDRAHCPLTWSRPTVVAVPAPLRELLDHPARPELGADARLHAQTVVFDLPRPLSVKTLPITEPEDPRARLVAAASPPIPR</sequence>
<name>A0ABX1HAN8_9ACTN</name>
<proteinExistence type="predicted"/>
<organism evidence="1 2">
    <name type="scientific">Streptomyces physcomitrii</name>
    <dbReference type="NCBI Taxonomy" id="2724184"/>
    <lineage>
        <taxon>Bacteria</taxon>
        <taxon>Bacillati</taxon>
        <taxon>Actinomycetota</taxon>
        <taxon>Actinomycetes</taxon>
        <taxon>Kitasatosporales</taxon>
        <taxon>Streptomycetaceae</taxon>
        <taxon>Streptomyces</taxon>
    </lineage>
</organism>
<keyword evidence="2" id="KW-1185">Reference proteome</keyword>
<dbReference type="RefSeq" id="WP_168542426.1">
    <property type="nucleotide sequence ID" value="NZ_JAAWWP010000017.1"/>
</dbReference>
<evidence type="ECO:0000313" key="2">
    <source>
        <dbReference type="Proteomes" id="UP000772196"/>
    </source>
</evidence>
<comment type="caution">
    <text evidence="1">The sequence shown here is derived from an EMBL/GenBank/DDBJ whole genome shotgun (WGS) entry which is preliminary data.</text>
</comment>
<evidence type="ECO:0000313" key="1">
    <source>
        <dbReference type="EMBL" id="NKI44299.1"/>
    </source>
</evidence>